<gene>
    <name evidence="1" type="ORF">W5A_11274</name>
</gene>
<protein>
    <submittedName>
        <fullName evidence="1">Uncharacterized protein</fullName>
    </submittedName>
</protein>
<dbReference type="EMBL" id="AJJU01000034">
    <property type="protein sequence ID" value="EID72706.1"/>
    <property type="molecule type" value="Genomic_DNA"/>
</dbReference>
<keyword evidence="2" id="KW-1185">Reference proteome</keyword>
<reference evidence="1 2" key="1">
    <citation type="journal article" date="2012" name="J. Bacteriol.">
        <title>Genome Sequence of the Halotolerant Bacterium Imtechella halotolerans K1T.</title>
        <authorList>
            <person name="Kumar S."/>
            <person name="Vikram S."/>
            <person name="Subramanian S."/>
            <person name="Raghava G.P."/>
            <person name="Pinnaka A.K."/>
        </authorList>
    </citation>
    <scope>NUCLEOTIDE SEQUENCE [LARGE SCALE GENOMIC DNA]</scope>
    <source>
        <strain evidence="1 2">K1</strain>
    </source>
</reference>
<name>I0W8J0_9FLAO</name>
<dbReference type="RefSeq" id="WP_008240693.1">
    <property type="nucleotide sequence ID" value="NZ_AJJU01000034.1"/>
</dbReference>
<dbReference type="STRING" id="946077.W5A_11274"/>
<dbReference type="OrthoDB" id="1342408at2"/>
<sequence>MKNYSILILSIVFLFGSCKDIQEKAIEKTGNTVIEKTMKHIGGATDNIERVNKNDAQVSIEYDGKKLFVGDQFNTIVNVSKQMILFSIDSQKDDAKINITFSGLKDMLESKPIIGIHEIGKSNPKELNGTTINILLAKENDFAYTLFQGEGSIISFSQETVLIKFSGKAGSFTQANQPENWRNISGEIKIKYPITNLIQVDKKHLYY</sequence>
<evidence type="ECO:0000313" key="1">
    <source>
        <dbReference type="EMBL" id="EID72706.1"/>
    </source>
</evidence>
<organism evidence="1 2">
    <name type="scientific">Imtechella halotolerans K1</name>
    <dbReference type="NCBI Taxonomy" id="946077"/>
    <lineage>
        <taxon>Bacteria</taxon>
        <taxon>Pseudomonadati</taxon>
        <taxon>Bacteroidota</taxon>
        <taxon>Flavobacteriia</taxon>
        <taxon>Flavobacteriales</taxon>
        <taxon>Flavobacteriaceae</taxon>
        <taxon>Imtechella</taxon>
    </lineage>
</organism>
<accession>I0W8J0</accession>
<proteinExistence type="predicted"/>
<dbReference type="Proteomes" id="UP000005938">
    <property type="component" value="Unassembled WGS sequence"/>
</dbReference>
<comment type="caution">
    <text evidence="1">The sequence shown here is derived from an EMBL/GenBank/DDBJ whole genome shotgun (WGS) entry which is preliminary data.</text>
</comment>
<dbReference type="PROSITE" id="PS51257">
    <property type="entry name" value="PROKAR_LIPOPROTEIN"/>
    <property type="match status" value="1"/>
</dbReference>
<dbReference type="AlphaFoldDB" id="I0W8J0"/>
<evidence type="ECO:0000313" key="2">
    <source>
        <dbReference type="Proteomes" id="UP000005938"/>
    </source>
</evidence>